<dbReference type="AlphaFoldDB" id="A0AAV5C4M9"/>
<dbReference type="Proteomes" id="UP001054889">
    <property type="component" value="Unassembled WGS sequence"/>
</dbReference>
<dbReference type="PANTHER" id="PTHR33065">
    <property type="entry name" value="OS07G0486400 PROTEIN"/>
    <property type="match status" value="1"/>
</dbReference>
<reference evidence="2" key="1">
    <citation type="journal article" date="2018" name="DNA Res.">
        <title>Multiple hybrid de novo genome assembly of finger millet, an orphan allotetraploid crop.</title>
        <authorList>
            <person name="Hatakeyama M."/>
            <person name="Aluri S."/>
            <person name="Balachadran M.T."/>
            <person name="Sivarajan S.R."/>
            <person name="Patrignani A."/>
            <person name="Gruter S."/>
            <person name="Poveda L."/>
            <person name="Shimizu-Inatsugi R."/>
            <person name="Baeten J."/>
            <person name="Francoijs K.J."/>
            <person name="Nataraja K.N."/>
            <person name="Reddy Y.A.N."/>
            <person name="Phadnis S."/>
            <person name="Ravikumar R.L."/>
            <person name="Schlapbach R."/>
            <person name="Sreeman S.M."/>
            <person name="Shimizu K.K."/>
        </authorList>
    </citation>
    <scope>NUCLEOTIDE SEQUENCE</scope>
</reference>
<dbReference type="EMBL" id="BQKI01000004">
    <property type="protein sequence ID" value="GJM92763.1"/>
    <property type="molecule type" value="Genomic_DNA"/>
</dbReference>
<name>A0AAV5C4M9_ELECO</name>
<evidence type="ECO:0000259" key="1">
    <source>
        <dbReference type="Pfam" id="PF20241"/>
    </source>
</evidence>
<dbReference type="Pfam" id="PF20241">
    <property type="entry name" value="DUF6598"/>
    <property type="match status" value="1"/>
</dbReference>
<evidence type="ECO:0000313" key="3">
    <source>
        <dbReference type="Proteomes" id="UP001054889"/>
    </source>
</evidence>
<feature type="domain" description="DUF6598" evidence="1">
    <location>
        <begin position="71"/>
        <end position="214"/>
    </location>
</feature>
<dbReference type="PANTHER" id="PTHR33065:SF88">
    <property type="entry name" value="OS11G0104220 PROTEIN"/>
    <property type="match status" value="1"/>
</dbReference>
<dbReference type="InterPro" id="IPR046533">
    <property type="entry name" value="DUF6598"/>
</dbReference>
<gene>
    <name evidence="2" type="primary">ga09259</name>
    <name evidence="2" type="ORF">PR202_ga09259</name>
</gene>
<comment type="caution">
    <text evidence="2">The sequence shown here is derived from an EMBL/GenBank/DDBJ whole genome shotgun (WGS) entry which is preliminary data.</text>
</comment>
<reference evidence="2" key="2">
    <citation type="submission" date="2021-12" db="EMBL/GenBank/DDBJ databases">
        <title>Resequencing data analysis of finger millet.</title>
        <authorList>
            <person name="Hatakeyama M."/>
            <person name="Aluri S."/>
            <person name="Balachadran M.T."/>
            <person name="Sivarajan S.R."/>
            <person name="Poveda L."/>
            <person name="Shimizu-Inatsugi R."/>
            <person name="Schlapbach R."/>
            <person name="Sreeman S.M."/>
            <person name="Shimizu K.K."/>
        </authorList>
    </citation>
    <scope>NUCLEOTIDE SEQUENCE</scope>
</reference>
<accession>A0AAV5C4M9</accession>
<keyword evidence="3" id="KW-1185">Reference proteome</keyword>
<organism evidence="2 3">
    <name type="scientific">Eleusine coracana subsp. coracana</name>
    <dbReference type="NCBI Taxonomy" id="191504"/>
    <lineage>
        <taxon>Eukaryota</taxon>
        <taxon>Viridiplantae</taxon>
        <taxon>Streptophyta</taxon>
        <taxon>Embryophyta</taxon>
        <taxon>Tracheophyta</taxon>
        <taxon>Spermatophyta</taxon>
        <taxon>Magnoliopsida</taxon>
        <taxon>Liliopsida</taxon>
        <taxon>Poales</taxon>
        <taxon>Poaceae</taxon>
        <taxon>PACMAD clade</taxon>
        <taxon>Chloridoideae</taxon>
        <taxon>Cynodonteae</taxon>
        <taxon>Eleusininae</taxon>
        <taxon>Eleusine</taxon>
    </lineage>
</organism>
<sequence length="218" mass="24565">MEMPHSMRKVQAARNAERRICRDGVKSGGLIPSHLETLFKEMHEKGDEFATQRWAWENGRGKRFGSFEDTIVIIDPVSFEIQLKVKGRRKPSEDKVLAIDAFASQHAVAYMSNRHRTFTIDVDGVGGKLELTQALLEESVEATIMVEVHDVSWPKCTPGRVTACTDSIPGRDIVLVDSRREALTFNDSGLIKFSRDVVSVELSGKLELIWRLNTKVKL</sequence>
<evidence type="ECO:0000313" key="2">
    <source>
        <dbReference type="EMBL" id="GJM92763.1"/>
    </source>
</evidence>
<proteinExistence type="predicted"/>
<protein>
    <recommendedName>
        <fullName evidence="1">DUF6598 domain-containing protein</fullName>
    </recommendedName>
</protein>